<evidence type="ECO:0000313" key="2">
    <source>
        <dbReference type="Proteomes" id="UP000550508"/>
    </source>
</evidence>
<dbReference type="SUPFAM" id="SSF54909">
    <property type="entry name" value="Dimeric alpha+beta barrel"/>
    <property type="match status" value="1"/>
</dbReference>
<keyword evidence="1" id="KW-0560">Oxidoreductase</keyword>
<accession>A0A849VQW2</accession>
<name>A0A849VQW2_9HYPH</name>
<keyword evidence="1" id="KW-0503">Monooxygenase</keyword>
<dbReference type="RefSeq" id="WP_113281519.1">
    <property type="nucleotide sequence ID" value="NZ_JABUMX010000003.1"/>
</dbReference>
<dbReference type="Gene3D" id="3.30.70.100">
    <property type="match status" value="1"/>
</dbReference>
<gene>
    <name evidence="1" type="ORF">HQ945_14150</name>
</gene>
<keyword evidence="2" id="KW-1185">Reference proteome</keyword>
<organism evidence="1 2">
    <name type="scientific">Phyllobacterium pellucidum</name>
    <dbReference type="NCBI Taxonomy" id="2740464"/>
    <lineage>
        <taxon>Bacteria</taxon>
        <taxon>Pseudomonadati</taxon>
        <taxon>Pseudomonadota</taxon>
        <taxon>Alphaproteobacteria</taxon>
        <taxon>Hyphomicrobiales</taxon>
        <taxon>Phyllobacteriaceae</taxon>
        <taxon>Phyllobacterium</taxon>
    </lineage>
</organism>
<dbReference type="GO" id="GO:0004497">
    <property type="term" value="F:monooxygenase activity"/>
    <property type="evidence" value="ECO:0007669"/>
    <property type="project" value="UniProtKB-KW"/>
</dbReference>
<dbReference type="Proteomes" id="UP000550508">
    <property type="component" value="Unassembled WGS sequence"/>
</dbReference>
<dbReference type="EMBL" id="JABUMX010000003">
    <property type="protein sequence ID" value="NTS32398.1"/>
    <property type="molecule type" value="Genomic_DNA"/>
</dbReference>
<comment type="caution">
    <text evidence="1">The sequence shown here is derived from an EMBL/GenBank/DDBJ whole genome shotgun (WGS) entry which is preliminary data.</text>
</comment>
<dbReference type="AlphaFoldDB" id="A0A849VQW2"/>
<sequence>MTKLALYVPLEAKPGKEEEVAAFLKSALPLVNEEVGTVAWFGIRMGKSNFAIFDAFPDESARNAHLSGKVAAALMARADELFASPPQINKLEVLAAKLP</sequence>
<dbReference type="InterPro" id="IPR011008">
    <property type="entry name" value="Dimeric_a/b-barrel"/>
</dbReference>
<evidence type="ECO:0000313" key="1">
    <source>
        <dbReference type="EMBL" id="NTS32398.1"/>
    </source>
</evidence>
<protein>
    <submittedName>
        <fullName evidence="1">Antibiotic biosynthesis monooxygenase</fullName>
    </submittedName>
</protein>
<proteinExistence type="predicted"/>
<reference evidence="1 2" key="1">
    <citation type="submission" date="2020-05" db="EMBL/GenBank/DDBJ databases">
        <authorList>
            <person name="Kim M.K."/>
        </authorList>
    </citation>
    <scope>NUCLEOTIDE SEQUENCE [LARGE SCALE GENOMIC DNA]</scope>
    <source>
        <strain evidence="1 2">BT25</strain>
    </source>
</reference>